<dbReference type="SUPFAM" id="SSF52166">
    <property type="entry name" value="Ribosomal protein L4"/>
    <property type="match status" value="1"/>
</dbReference>
<dbReference type="EMBL" id="CP001965">
    <property type="protein sequence ID" value="ADE11007.1"/>
    <property type="molecule type" value="Genomic_DNA"/>
</dbReference>
<gene>
    <name evidence="5" type="primary">rplD</name>
    <name evidence="7" type="ordered locus">Slit_0768</name>
</gene>
<dbReference type="Gene3D" id="3.40.1370.10">
    <property type="match status" value="1"/>
</dbReference>
<accession>D5CP66</accession>
<dbReference type="GO" id="GO:0006412">
    <property type="term" value="P:translation"/>
    <property type="evidence" value="ECO:0007669"/>
    <property type="project" value="UniProtKB-UniRule"/>
</dbReference>
<dbReference type="HOGENOM" id="CLU_041575_5_2_4"/>
<evidence type="ECO:0000256" key="2">
    <source>
        <dbReference type="ARBA" id="ARBA00022980"/>
    </source>
</evidence>
<dbReference type="eggNOG" id="COG0088">
    <property type="taxonomic scope" value="Bacteria"/>
</dbReference>
<feature type="region of interest" description="Disordered" evidence="6">
    <location>
        <begin position="42"/>
        <end position="70"/>
    </location>
</feature>
<protein>
    <recommendedName>
        <fullName evidence="4 5">Large ribosomal subunit protein uL4</fullName>
    </recommendedName>
</protein>
<keyword evidence="5" id="KW-0694">RNA-binding</keyword>
<evidence type="ECO:0000256" key="1">
    <source>
        <dbReference type="ARBA" id="ARBA00010528"/>
    </source>
</evidence>
<dbReference type="GO" id="GO:1990904">
    <property type="term" value="C:ribonucleoprotein complex"/>
    <property type="evidence" value="ECO:0007669"/>
    <property type="project" value="UniProtKB-KW"/>
</dbReference>
<keyword evidence="5" id="KW-0699">rRNA-binding</keyword>
<evidence type="ECO:0000256" key="4">
    <source>
        <dbReference type="ARBA" id="ARBA00035244"/>
    </source>
</evidence>
<comment type="similarity">
    <text evidence="1 5">Belongs to the universal ribosomal protein uL4 family.</text>
</comment>
<comment type="subunit">
    <text evidence="5">Part of the 50S ribosomal subunit.</text>
</comment>
<dbReference type="KEGG" id="slt:Slit_0768"/>
<keyword evidence="2 5" id="KW-0689">Ribosomal protein</keyword>
<dbReference type="InterPro" id="IPR023574">
    <property type="entry name" value="Ribosomal_uL4_dom_sf"/>
</dbReference>
<dbReference type="Proteomes" id="UP000001625">
    <property type="component" value="Chromosome"/>
</dbReference>
<evidence type="ECO:0000256" key="5">
    <source>
        <dbReference type="HAMAP-Rule" id="MF_01328"/>
    </source>
</evidence>
<evidence type="ECO:0000313" key="7">
    <source>
        <dbReference type="EMBL" id="ADE11007.1"/>
    </source>
</evidence>
<evidence type="ECO:0000313" key="8">
    <source>
        <dbReference type="Proteomes" id="UP000001625"/>
    </source>
</evidence>
<dbReference type="OrthoDB" id="9803201at2"/>
<dbReference type="STRING" id="580332.Slit_0768"/>
<organism evidence="7 8">
    <name type="scientific">Sideroxydans lithotrophicus (strain ES-1)</name>
    <dbReference type="NCBI Taxonomy" id="580332"/>
    <lineage>
        <taxon>Bacteria</taxon>
        <taxon>Pseudomonadati</taxon>
        <taxon>Pseudomonadota</taxon>
        <taxon>Betaproteobacteria</taxon>
        <taxon>Nitrosomonadales</taxon>
        <taxon>Gallionellaceae</taxon>
        <taxon>Sideroxydans</taxon>
    </lineage>
</organism>
<dbReference type="PANTHER" id="PTHR10746:SF6">
    <property type="entry name" value="LARGE RIBOSOMAL SUBUNIT PROTEIN UL4M"/>
    <property type="match status" value="1"/>
</dbReference>
<dbReference type="PANTHER" id="PTHR10746">
    <property type="entry name" value="50S RIBOSOMAL PROTEIN L4"/>
    <property type="match status" value="1"/>
</dbReference>
<dbReference type="NCBIfam" id="TIGR03953">
    <property type="entry name" value="rplD_bact"/>
    <property type="match status" value="1"/>
</dbReference>
<dbReference type="GO" id="GO:0003735">
    <property type="term" value="F:structural constituent of ribosome"/>
    <property type="evidence" value="ECO:0007669"/>
    <property type="project" value="InterPro"/>
</dbReference>
<proteinExistence type="inferred from homology"/>
<dbReference type="RefSeq" id="WP_013028905.1">
    <property type="nucleotide sequence ID" value="NC_013959.1"/>
</dbReference>
<name>D5CP66_SIDLE</name>
<dbReference type="Pfam" id="PF00573">
    <property type="entry name" value="Ribosomal_L4"/>
    <property type="match status" value="1"/>
</dbReference>
<keyword evidence="3 5" id="KW-0687">Ribonucleoprotein</keyword>
<dbReference type="InterPro" id="IPR002136">
    <property type="entry name" value="Ribosomal_uL4"/>
</dbReference>
<comment type="function">
    <text evidence="5">One of the primary rRNA binding proteins, this protein initially binds near the 5'-end of the 23S rRNA. It is important during the early stages of 50S assembly. It makes multiple contacts with different domains of the 23S rRNA in the assembled 50S subunit and ribosome.</text>
</comment>
<dbReference type="GO" id="GO:0005840">
    <property type="term" value="C:ribosome"/>
    <property type="evidence" value="ECO:0007669"/>
    <property type="project" value="UniProtKB-KW"/>
</dbReference>
<dbReference type="HAMAP" id="MF_01328_B">
    <property type="entry name" value="Ribosomal_uL4_B"/>
    <property type="match status" value="1"/>
</dbReference>
<keyword evidence="8" id="KW-1185">Reference proteome</keyword>
<evidence type="ECO:0000256" key="3">
    <source>
        <dbReference type="ARBA" id="ARBA00023274"/>
    </source>
</evidence>
<evidence type="ECO:0000256" key="6">
    <source>
        <dbReference type="SAM" id="MobiDB-lite"/>
    </source>
</evidence>
<dbReference type="GO" id="GO:0019843">
    <property type="term" value="F:rRNA binding"/>
    <property type="evidence" value="ECO:0007669"/>
    <property type="project" value="UniProtKB-UniRule"/>
</dbReference>
<dbReference type="AlphaFoldDB" id="D5CP66"/>
<sequence length="206" mass="22525">MELKVINENGKAGASINASDDLFGREYNETLVHQLVTAYQANARSANSKQKGRSEIAKSTRKPFAQKGTGRARAGMASSPLWRGGGKIFPNSPDQNYTQKINRKMYRAGLASIYSQLVRDGRLSVVDALSVDAPKTKLLAQKIKAMGLDRVLIITDSMDENLYLSSRNLPNVLVVEAHQADPVSLVRFPQVVVTRGALAKIEELLA</sequence>
<comment type="function">
    <text evidence="5">Forms part of the polypeptide exit tunnel.</text>
</comment>
<reference evidence="7 8" key="1">
    <citation type="submission" date="2010-03" db="EMBL/GenBank/DDBJ databases">
        <title>Complete sequence of Sideroxydans lithotrophicus ES-1.</title>
        <authorList>
            <consortium name="US DOE Joint Genome Institute"/>
            <person name="Lucas S."/>
            <person name="Copeland A."/>
            <person name="Lapidus A."/>
            <person name="Cheng J.-F."/>
            <person name="Bruce D."/>
            <person name="Goodwin L."/>
            <person name="Pitluck S."/>
            <person name="Munk A.C."/>
            <person name="Detter J.C."/>
            <person name="Han C."/>
            <person name="Tapia R."/>
            <person name="Larimer F."/>
            <person name="Land M."/>
            <person name="Hauser L."/>
            <person name="Kyrpides N."/>
            <person name="Ivanova N."/>
            <person name="Emerson D."/>
            <person name="Woyke T."/>
        </authorList>
    </citation>
    <scope>NUCLEOTIDE SEQUENCE [LARGE SCALE GENOMIC DNA]</scope>
    <source>
        <strain evidence="7 8">ES-1</strain>
    </source>
</reference>
<dbReference type="InterPro" id="IPR013005">
    <property type="entry name" value="Ribosomal_uL4-like"/>
</dbReference>